<evidence type="ECO:0000313" key="1">
    <source>
        <dbReference type="EMBL" id="PJZ04984.1"/>
    </source>
</evidence>
<proteinExistence type="predicted"/>
<sequence>MNYSFFEHLNVIAPGSVSINKELGEVKVYGWDLKELVNPYCCECGTKNVKGDANGFVASPSDREDAFPKSIFLIDGSFQRVIYPFADANENTAERDSSCCCCRKSRKCTSASEKKHCASKGDQDLVPGIKGKLRKWILQAYEFLFQPL</sequence>
<accession>A0A2M9WBT4</accession>
<dbReference type="EMBL" id="PIQI01000023">
    <property type="protein sequence ID" value="PJZ04984.1"/>
    <property type="molecule type" value="Genomic_DNA"/>
</dbReference>
<gene>
    <name evidence="1" type="ORF">PRCB_16405</name>
</gene>
<comment type="caution">
    <text evidence="1">The sequence shown here is derived from an EMBL/GenBank/DDBJ whole genome shotgun (WGS) entry which is preliminary data.</text>
</comment>
<dbReference type="Proteomes" id="UP000232062">
    <property type="component" value="Unassembled WGS sequence"/>
</dbReference>
<organism evidence="1 2">
    <name type="scientific">Pantoea rodasii</name>
    <dbReference type="NCBI Taxonomy" id="1076549"/>
    <lineage>
        <taxon>Bacteria</taxon>
        <taxon>Pseudomonadati</taxon>
        <taxon>Pseudomonadota</taxon>
        <taxon>Gammaproteobacteria</taxon>
        <taxon>Enterobacterales</taxon>
        <taxon>Erwiniaceae</taxon>
        <taxon>Pantoea</taxon>
    </lineage>
</organism>
<protein>
    <submittedName>
        <fullName evidence="1">Uncharacterized protein</fullName>
    </submittedName>
</protein>
<reference evidence="1 2" key="1">
    <citation type="submission" date="2017-11" db="EMBL/GenBank/DDBJ databases">
        <title>The genome sequence of Pantoea rodasii DSM 26611.</title>
        <authorList>
            <person name="Gao J."/>
            <person name="Mao X."/>
            <person name="Sun J."/>
        </authorList>
    </citation>
    <scope>NUCLEOTIDE SEQUENCE [LARGE SCALE GENOMIC DNA]</scope>
    <source>
        <strain evidence="1 2">DSM 26611</strain>
    </source>
</reference>
<dbReference type="AlphaFoldDB" id="A0A2M9WBT4"/>
<name>A0A2M9WBT4_9GAMM</name>
<keyword evidence="2" id="KW-1185">Reference proteome</keyword>
<evidence type="ECO:0000313" key="2">
    <source>
        <dbReference type="Proteomes" id="UP000232062"/>
    </source>
</evidence>